<dbReference type="Pfam" id="PF04238">
    <property type="entry name" value="DUF420"/>
    <property type="match status" value="1"/>
</dbReference>
<keyword evidence="1" id="KW-1133">Transmembrane helix</keyword>
<evidence type="ECO:0000313" key="2">
    <source>
        <dbReference type="EMBL" id="TWU26463.1"/>
    </source>
</evidence>
<keyword evidence="1" id="KW-0812">Transmembrane</keyword>
<keyword evidence="1" id="KW-0472">Membrane</keyword>
<sequence>MWQFLADNLPHATATLNATATVLLALGLIRIRQGNPRAHKKMMLAALCVSGVFLALYLLHKVALYQTTGEPNKRFPKDVADAARYTYFSILGTHLILAIFVPFLALRAVYLAMKGRIIAHKKLVRFAYPIWMYVSVTGVLVYLMLYQIYAV</sequence>
<accession>A0A5C6CNB4</accession>
<evidence type="ECO:0000256" key="1">
    <source>
        <dbReference type="SAM" id="Phobius"/>
    </source>
</evidence>
<comment type="caution">
    <text evidence="2">The sequence shown here is derived from an EMBL/GenBank/DDBJ whole genome shotgun (WGS) entry which is preliminary data.</text>
</comment>
<feature type="transmembrane region" description="Helical" evidence="1">
    <location>
        <begin position="43"/>
        <end position="65"/>
    </location>
</feature>
<dbReference type="RefSeq" id="WP_146592818.1">
    <property type="nucleotide sequence ID" value="NZ_SJPT01000001.1"/>
</dbReference>
<dbReference type="AlphaFoldDB" id="A0A5C6CNB4"/>
<keyword evidence="3" id="KW-1185">Reference proteome</keyword>
<feature type="transmembrane region" description="Helical" evidence="1">
    <location>
        <begin position="85"/>
        <end position="109"/>
    </location>
</feature>
<dbReference type="Proteomes" id="UP000316304">
    <property type="component" value="Unassembled WGS sequence"/>
</dbReference>
<evidence type="ECO:0000313" key="3">
    <source>
        <dbReference type="Proteomes" id="UP000316304"/>
    </source>
</evidence>
<dbReference type="PANTHER" id="PTHR37692:SF1">
    <property type="entry name" value="DUF420 DOMAIN-CONTAINING PROTEIN"/>
    <property type="match status" value="1"/>
</dbReference>
<dbReference type="OrthoDB" id="9811380at2"/>
<dbReference type="InterPro" id="IPR007352">
    <property type="entry name" value="DUF420"/>
</dbReference>
<reference evidence="2 3" key="1">
    <citation type="submission" date="2019-02" db="EMBL/GenBank/DDBJ databases">
        <title>Deep-cultivation of Planctomycetes and their phenomic and genomic characterization uncovers novel biology.</title>
        <authorList>
            <person name="Wiegand S."/>
            <person name="Jogler M."/>
            <person name="Boedeker C."/>
            <person name="Pinto D."/>
            <person name="Vollmers J."/>
            <person name="Rivas-Marin E."/>
            <person name="Kohn T."/>
            <person name="Peeters S.H."/>
            <person name="Heuer A."/>
            <person name="Rast P."/>
            <person name="Oberbeckmann S."/>
            <person name="Bunk B."/>
            <person name="Jeske O."/>
            <person name="Meyerdierks A."/>
            <person name="Storesund J.E."/>
            <person name="Kallscheuer N."/>
            <person name="Luecker S."/>
            <person name="Lage O.M."/>
            <person name="Pohl T."/>
            <person name="Merkel B.J."/>
            <person name="Hornburger P."/>
            <person name="Mueller R.-W."/>
            <person name="Bruemmer F."/>
            <person name="Labrenz M."/>
            <person name="Spormann A.M."/>
            <person name="Op Den Camp H."/>
            <person name="Overmann J."/>
            <person name="Amann R."/>
            <person name="Jetten M.S.M."/>
            <person name="Mascher T."/>
            <person name="Medema M.H."/>
            <person name="Devos D.P."/>
            <person name="Kaster A.-K."/>
            <person name="Ovreas L."/>
            <person name="Rohde M."/>
            <person name="Galperin M.Y."/>
            <person name="Jogler C."/>
        </authorList>
    </citation>
    <scope>NUCLEOTIDE SEQUENCE [LARGE SCALE GENOMIC DNA]</scope>
    <source>
        <strain evidence="2 3">Pla52o</strain>
    </source>
</reference>
<dbReference type="EMBL" id="SJPT01000001">
    <property type="protein sequence ID" value="TWU26463.1"/>
    <property type="molecule type" value="Genomic_DNA"/>
</dbReference>
<feature type="transmembrane region" description="Helical" evidence="1">
    <location>
        <begin position="12"/>
        <end position="31"/>
    </location>
</feature>
<evidence type="ECO:0008006" key="4">
    <source>
        <dbReference type="Google" id="ProtNLM"/>
    </source>
</evidence>
<gene>
    <name evidence="2" type="ORF">Pla52o_03160</name>
</gene>
<proteinExistence type="predicted"/>
<organism evidence="2 3">
    <name type="scientific">Novipirellula galeiformis</name>
    <dbReference type="NCBI Taxonomy" id="2528004"/>
    <lineage>
        <taxon>Bacteria</taxon>
        <taxon>Pseudomonadati</taxon>
        <taxon>Planctomycetota</taxon>
        <taxon>Planctomycetia</taxon>
        <taxon>Pirellulales</taxon>
        <taxon>Pirellulaceae</taxon>
        <taxon>Novipirellula</taxon>
    </lineage>
</organism>
<dbReference type="PANTHER" id="PTHR37692">
    <property type="entry name" value="HYPOTHETICAL MEMBRANE SPANNING PROTEIN"/>
    <property type="match status" value="1"/>
</dbReference>
<name>A0A5C6CNB4_9BACT</name>
<feature type="transmembrane region" description="Helical" evidence="1">
    <location>
        <begin position="130"/>
        <end position="149"/>
    </location>
</feature>
<protein>
    <recommendedName>
        <fullName evidence="4">DUF420 domain-containing protein</fullName>
    </recommendedName>
</protein>